<evidence type="ECO:0000259" key="1">
    <source>
        <dbReference type="Pfam" id="PF18480"/>
    </source>
</evidence>
<sequence length="125" mass="14244">MKVLIDEDLHRSLGSVLSSLGFIVLDIRDEALRGSSDERVYEYAQKQKAVLFSADLGFSNILQFPLGAHYGIVVLRFPNEMSTKTINNLVKKLLEKLHTEDYQGNCIILSPGRIRIRRNKDRILV</sequence>
<dbReference type="Proteomes" id="UP000176480">
    <property type="component" value="Unassembled WGS sequence"/>
</dbReference>
<accession>A0A1F7J7K6</accession>
<dbReference type="STRING" id="1802067.A2966_02945"/>
<comment type="caution">
    <text evidence="2">The sequence shown here is derived from an EMBL/GenBank/DDBJ whole genome shotgun (WGS) entry which is preliminary data.</text>
</comment>
<dbReference type="Pfam" id="PF18480">
    <property type="entry name" value="DUF5615"/>
    <property type="match status" value="1"/>
</dbReference>
<proteinExistence type="predicted"/>
<dbReference type="EMBL" id="MGAR01000024">
    <property type="protein sequence ID" value="OGK51586.1"/>
    <property type="molecule type" value="Genomic_DNA"/>
</dbReference>
<evidence type="ECO:0000313" key="2">
    <source>
        <dbReference type="EMBL" id="OGK51586.1"/>
    </source>
</evidence>
<dbReference type="InterPro" id="IPR041049">
    <property type="entry name" value="DUF5615"/>
</dbReference>
<evidence type="ECO:0000313" key="3">
    <source>
        <dbReference type="Proteomes" id="UP000176480"/>
    </source>
</evidence>
<gene>
    <name evidence="2" type="ORF">A2966_02945</name>
</gene>
<name>A0A1F7J7K6_9BACT</name>
<organism evidence="2 3">
    <name type="scientific">Candidatus Roizmanbacteria bacterium RIFCSPLOWO2_01_FULL_41_22</name>
    <dbReference type="NCBI Taxonomy" id="1802067"/>
    <lineage>
        <taxon>Bacteria</taxon>
        <taxon>Candidatus Roizmaniibacteriota</taxon>
    </lineage>
</organism>
<reference evidence="2 3" key="1">
    <citation type="journal article" date="2016" name="Nat. Commun.">
        <title>Thousands of microbial genomes shed light on interconnected biogeochemical processes in an aquifer system.</title>
        <authorList>
            <person name="Anantharaman K."/>
            <person name="Brown C.T."/>
            <person name="Hug L.A."/>
            <person name="Sharon I."/>
            <person name="Castelle C.J."/>
            <person name="Probst A.J."/>
            <person name="Thomas B.C."/>
            <person name="Singh A."/>
            <person name="Wilkins M.J."/>
            <person name="Karaoz U."/>
            <person name="Brodie E.L."/>
            <person name="Williams K.H."/>
            <person name="Hubbard S.S."/>
            <person name="Banfield J.F."/>
        </authorList>
    </citation>
    <scope>NUCLEOTIDE SEQUENCE [LARGE SCALE GENOMIC DNA]</scope>
</reference>
<dbReference type="AlphaFoldDB" id="A0A1F7J7K6"/>
<feature type="domain" description="DUF5615" evidence="1">
    <location>
        <begin position="1"/>
        <end position="110"/>
    </location>
</feature>
<protein>
    <recommendedName>
        <fullName evidence="1">DUF5615 domain-containing protein</fullName>
    </recommendedName>
</protein>